<dbReference type="AlphaFoldDB" id="A0A3B1D4W7"/>
<organism evidence="1">
    <name type="scientific">hydrothermal vent metagenome</name>
    <dbReference type="NCBI Taxonomy" id="652676"/>
    <lineage>
        <taxon>unclassified sequences</taxon>
        <taxon>metagenomes</taxon>
        <taxon>ecological metagenomes</taxon>
    </lineage>
</organism>
<dbReference type="InterPro" id="IPR010667">
    <property type="entry name" value="Phage_T4_Gp19"/>
</dbReference>
<evidence type="ECO:0008006" key="2">
    <source>
        <dbReference type="Google" id="ProtNLM"/>
    </source>
</evidence>
<name>A0A3B1D4W7_9ZZZZ</name>
<proteinExistence type="predicted"/>
<reference evidence="1" key="1">
    <citation type="submission" date="2018-06" db="EMBL/GenBank/DDBJ databases">
        <authorList>
            <person name="Zhirakovskaya E."/>
        </authorList>
    </citation>
    <scope>NUCLEOTIDE SEQUENCE</scope>
</reference>
<accession>A0A3B1D4W7</accession>
<evidence type="ECO:0000313" key="1">
    <source>
        <dbReference type="EMBL" id="VAX31038.1"/>
    </source>
</evidence>
<sequence length="152" mass="17229">MPSSDLYPLPAFYFKVVFPASMGTSDTSFQEVSGIASEIETDALVEGGENRFVHKLPKSIKHPNMVLKRGIAKKNSPLVLWCKKVLDGDFVEKISPVLIMVYLMNELKKPVRGWSFDNAYPVKWEVDPFNSTKNEVAIEKIELSYNTLERTD</sequence>
<dbReference type="InterPro" id="IPR011747">
    <property type="entry name" value="CHP02241"/>
</dbReference>
<dbReference type="Pfam" id="PF06841">
    <property type="entry name" value="Phage_T4_gp19"/>
    <property type="match status" value="1"/>
</dbReference>
<protein>
    <recommendedName>
        <fullName evidence="2">Phage tail protein</fullName>
    </recommendedName>
</protein>
<dbReference type="PANTHER" id="PTHR38009:SF1">
    <property type="entry name" value="CONSERVED HYPOTHETICAL PHAGE TAIL PROTEIN"/>
    <property type="match status" value="1"/>
</dbReference>
<dbReference type="GO" id="GO:0005198">
    <property type="term" value="F:structural molecule activity"/>
    <property type="evidence" value="ECO:0007669"/>
    <property type="project" value="InterPro"/>
</dbReference>
<dbReference type="NCBIfam" id="TIGR02241">
    <property type="entry name" value="conserved hypothetical phage tail region protein"/>
    <property type="match status" value="1"/>
</dbReference>
<gene>
    <name evidence="1" type="ORF">MNBD_NITROSPIRAE01-2066</name>
</gene>
<dbReference type="PANTHER" id="PTHR38009">
    <property type="entry name" value="CONSERVED HYPOTHETICAL PHAGE TAIL PROTEIN"/>
    <property type="match status" value="1"/>
</dbReference>
<dbReference type="EMBL" id="UOGF01000070">
    <property type="protein sequence ID" value="VAX31038.1"/>
    <property type="molecule type" value="Genomic_DNA"/>
</dbReference>